<gene>
    <name evidence="2" type="ORF">BBC0178_007110</name>
</gene>
<proteinExistence type="predicted"/>
<dbReference type="OrthoDB" id="8454302at2"/>
<keyword evidence="3" id="KW-1185">Reference proteome</keyword>
<feature type="chain" id="PRO_5012369210" evidence="1">
    <location>
        <begin position="31"/>
        <end position="183"/>
    </location>
</feature>
<dbReference type="KEGG" id="bapa:BBC0178_007110"/>
<dbReference type="Proteomes" id="UP000189660">
    <property type="component" value="Chromosome"/>
</dbReference>
<organism evidence="2 3">
    <name type="scientific">Bartonella apihabitans</name>
    <dbReference type="NCBI Taxonomy" id="2750929"/>
    <lineage>
        <taxon>Bacteria</taxon>
        <taxon>Pseudomonadati</taxon>
        <taxon>Pseudomonadota</taxon>
        <taxon>Alphaproteobacteria</taxon>
        <taxon>Hyphomicrobiales</taxon>
        <taxon>Bartonellaceae</taxon>
        <taxon>Bartonella</taxon>
    </lineage>
</organism>
<dbReference type="RefSeq" id="WP_078039234.1">
    <property type="nucleotide sequence ID" value="NZ_CP015820.1"/>
</dbReference>
<protein>
    <submittedName>
        <fullName evidence="2">Invasion protein IalB, involved in pathogenesis</fullName>
    </submittedName>
</protein>
<dbReference type="AlphaFoldDB" id="A0A1U9MA81"/>
<dbReference type="InterPro" id="IPR038696">
    <property type="entry name" value="IalB_sf"/>
</dbReference>
<dbReference type="Gene3D" id="2.60.40.1880">
    <property type="entry name" value="Invasion associated locus B (IalB) protein"/>
    <property type="match status" value="1"/>
</dbReference>
<evidence type="ECO:0000256" key="1">
    <source>
        <dbReference type="SAM" id="SignalP"/>
    </source>
</evidence>
<dbReference type="EMBL" id="CP015820">
    <property type="protein sequence ID" value="AQT42207.1"/>
    <property type="molecule type" value="Genomic_DNA"/>
</dbReference>
<dbReference type="Pfam" id="PF06776">
    <property type="entry name" value="IalB"/>
    <property type="match status" value="1"/>
</dbReference>
<keyword evidence="1" id="KW-0732">Signal</keyword>
<reference evidence="2 3" key="1">
    <citation type="submission" date="2016-11" db="EMBL/GenBank/DDBJ databases">
        <title>Comparative genomics of Bartonella apis.</title>
        <authorList>
            <person name="Engel P."/>
        </authorList>
    </citation>
    <scope>NUCLEOTIDE SEQUENCE [LARGE SCALE GENOMIC DNA]</scope>
    <source>
        <strain evidence="2 3">BBC0178</strain>
    </source>
</reference>
<name>A0A1U9MA81_9HYPH</name>
<accession>A0A1U9MA81</accession>
<evidence type="ECO:0000313" key="2">
    <source>
        <dbReference type="EMBL" id="AQT42207.1"/>
    </source>
</evidence>
<feature type="signal peptide" evidence="1">
    <location>
        <begin position="1"/>
        <end position="30"/>
    </location>
</feature>
<evidence type="ECO:0000313" key="3">
    <source>
        <dbReference type="Proteomes" id="UP000189660"/>
    </source>
</evidence>
<dbReference type="InterPro" id="IPR010642">
    <property type="entry name" value="Invasion_prot_B"/>
</dbReference>
<sequence>MSLRQFFKRACGVAAYSVSIMGLCLALAQAQNQQAPSQQDVPAPKTFGAWTKVCSLPPGTPNVQCEVVQNVRAQNRPDIAFRVTLYKLPKNQGTLMRVFVPIRVELRLGVGIKIDNKDMGKMEYRRCLGDNCVAEAFLKDDDLKSFLEGKMATYFIFTTPEEGVGGMIDLNGLKDAYNSLPKE</sequence>